<protein>
    <submittedName>
        <fullName evidence="6">DNA-binding transcriptional regulator, GntR family</fullName>
    </submittedName>
</protein>
<dbReference type="OrthoDB" id="9799812at2"/>
<keyword evidence="3" id="KW-0804">Transcription</keyword>
<dbReference type="InterPro" id="IPR011711">
    <property type="entry name" value="GntR_C"/>
</dbReference>
<evidence type="ECO:0000313" key="7">
    <source>
        <dbReference type="Proteomes" id="UP000193228"/>
    </source>
</evidence>
<dbReference type="Proteomes" id="UP000193228">
    <property type="component" value="Unassembled WGS sequence"/>
</dbReference>
<dbReference type="STRING" id="1515439.SAMN06265784_10431"/>
<evidence type="ECO:0000259" key="5">
    <source>
        <dbReference type="PROSITE" id="PS50949"/>
    </source>
</evidence>
<dbReference type="Gene3D" id="1.20.120.530">
    <property type="entry name" value="GntR ligand-binding domain-like"/>
    <property type="match status" value="1"/>
</dbReference>
<dbReference type="SUPFAM" id="SSF48008">
    <property type="entry name" value="GntR ligand-binding domain-like"/>
    <property type="match status" value="1"/>
</dbReference>
<dbReference type="SUPFAM" id="SSF46785">
    <property type="entry name" value="Winged helix' DNA-binding domain"/>
    <property type="match status" value="1"/>
</dbReference>
<gene>
    <name evidence="6" type="ORF">SAMN06265784_10431</name>
</gene>
<organism evidence="6 7">
    <name type="scientific">Paraburkholderia susongensis</name>
    <dbReference type="NCBI Taxonomy" id="1515439"/>
    <lineage>
        <taxon>Bacteria</taxon>
        <taxon>Pseudomonadati</taxon>
        <taxon>Pseudomonadota</taxon>
        <taxon>Betaproteobacteria</taxon>
        <taxon>Burkholderiales</taxon>
        <taxon>Burkholderiaceae</taxon>
        <taxon>Paraburkholderia</taxon>
    </lineage>
</organism>
<dbReference type="Gene3D" id="1.10.10.10">
    <property type="entry name" value="Winged helix-like DNA-binding domain superfamily/Winged helix DNA-binding domain"/>
    <property type="match status" value="1"/>
</dbReference>
<keyword evidence="7" id="KW-1185">Reference proteome</keyword>
<sequence>MPHRTRLRHDYYMPDYGDRPKITLMLAEQIADSLAADIIKGVYAQGQQLVETTLAETYKVSRGPIRDALQLLEVEGLVTIQPRRGATVAVITPEKMKAVFEVRAVLYGLIAADLAQQCDIALFGRLRASTEALKANVGADVETYMPLWYALNRQVVEAGRNEYAYKFLSSLLRLTLPVTRKVMLDERNRGAWIADWEAVLAQIERGDVTAADATARRWIIAVYEKDLRLAETDFEGSPQAGGAEGTRRSRKKPTQTPVQERKQARR</sequence>
<dbReference type="Pfam" id="PF07729">
    <property type="entry name" value="FCD"/>
    <property type="match status" value="1"/>
</dbReference>
<dbReference type="InterPro" id="IPR000524">
    <property type="entry name" value="Tscrpt_reg_HTH_GntR"/>
</dbReference>
<keyword evidence="1" id="KW-0805">Transcription regulation</keyword>
<keyword evidence="2 6" id="KW-0238">DNA-binding</keyword>
<feature type="region of interest" description="Disordered" evidence="4">
    <location>
        <begin position="233"/>
        <end position="266"/>
    </location>
</feature>
<feature type="domain" description="HTH gntR-type" evidence="5">
    <location>
        <begin position="24"/>
        <end position="91"/>
    </location>
</feature>
<evidence type="ECO:0000256" key="4">
    <source>
        <dbReference type="SAM" id="MobiDB-lite"/>
    </source>
</evidence>
<evidence type="ECO:0000313" key="6">
    <source>
        <dbReference type="EMBL" id="SMG42045.1"/>
    </source>
</evidence>
<dbReference type="InterPro" id="IPR008920">
    <property type="entry name" value="TF_FadR/GntR_C"/>
</dbReference>
<dbReference type="PANTHER" id="PTHR43537">
    <property type="entry name" value="TRANSCRIPTIONAL REGULATOR, GNTR FAMILY"/>
    <property type="match status" value="1"/>
</dbReference>
<dbReference type="PANTHER" id="PTHR43537:SF24">
    <property type="entry name" value="GLUCONATE OPERON TRANSCRIPTIONAL REPRESSOR"/>
    <property type="match status" value="1"/>
</dbReference>
<dbReference type="GO" id="GO:0003700">
    <property type="term" value="F:DNA-binding transcription factor activity"/>
    <property type="evidence" value="ECO:0007669"/>
    <property type="project" value="InterPro"/>
</dbReference>
<dbReference type="InterPro" id="IPR036390">
    <property type="entry name" value="WH_DNA-bd_sf"/>
</dbReference>
<proteinExistence type="predicted"/>
<dbReference type="RefSeq" id="WP_085483610.1">
    <property type="nucleotide sequence ID" value="NZ_FXAT01000004.1"/>
</dbReference>
<dbReference type="CDD" id="cd07377">
    <property type="entry name" value="WHTH_GntR"/>
    <property type="match status" value="1"/>
</dbReference>
<evidence type="ECO:0000256" key="1">
    <source>
        <dbReference type="ARBA" id="ARBA00023015"/>
    </source>
</evidence>
<dbReference type="EMBL" id="FXAT01000004">
    <property type="protein sequence ID" value="SMG42045.1"/>
    <property type="molecule type" value="Genomic_DNA"/>
</dbReference>
<dbReference type="PROSITE" id="PS50949">
    <property type="entry name" value="HTH_GNTR"/>
    <property type="match status" value="1"/>
</dbReference>
<accession>A0A1X7KMU9</accession>
<reference evidence="7" key="1">
    <citation type="submission" date="2017-04" db="EMBL/GenBank/DDBJ databases">
        <authorList>
            <person name="Varghese N."/>
            <person name="Submissions S."/>
        </authorList>
    </citation>
    <scope>NUCLEOTIDE SEQUENCE [LARGE SCALE GENOMIC DNA]</scope>
    <source>
        <strain evidence="7">LMG 29540</strain>
    </source>
</reference>
<evidence type="ECO:0000256" key="3">
    <source>
        <dbReference type="ARBA" id="ARBA00023163"/>
    </source>
</evidence>
<dbReference type="GO" id="GO:0003677">
    <property type="term" value="F:DNA binding"/>
    <property type="evidence" value="ECO:0007669"/>
    <property type="project" value="UniProtKB-KW"/>
</dbReference>
<dbReference type="Pfam" id="PF00392">
    <property type="entry name" value="GntR"/>
    <property type="match status" value="1"/>
</dbReference>
<name>A0A1X7KMU9_9BURK</name>
<evidence type="ECO:0000256" key="2">
    <source>
        <dbReference type="ARBA" id="ARBA00023125"/>
    </source>
</evidence>
<dbReference type="AlphaFoldDB" id="A0A1X7KMU9"/>
<dbReference type="SMART" id="SM00895">
    <property type="entry name" value="FCD"/>
    <property type="match status" value="1"/>
</dbReference>
<dbReference type="SMART" id="SM00345">
    <property type="entry name" value="HTH_GNTR"/>
    <property type="match status" value="1"/>
</dbReference>
<dbReference type="InterPro" id="IPR036388">
    <property type="entry name" value="WH-like_DNA-bd_sf"/>
</dbReference>